<keyword evidence="3" id="KW-0804">Transcription</keyword>
<keyword evidence="2 4" id="KW-0238">DNA-binding</keyword>
<proteinExistence type="predicted"/>
<organism evidence="6 7">
    <name type="scientific">Pseudooceanicola nitratireducens</name>
    <dbReference type="NCBI Taxonomy" id="517719"/>
    <lineage>
        <taxon>Bacteria</taxon>
        <taxon>Pseudomonadati</taxon>
        <taxon>Pseudomonadota</taxon>
        <taxon>Alphaproteobacteria</taxon>
        <taxon>Rhodobacterales</taxon>
        <taxon>Paracoccaceae</taxon>
        <taxon>Pseudooceanicola</taxon>
    </lineage>
</organism>
<accession>A0A1I1LD61</accession>
<dbReference type="SUPFAM" id="SSF48498">
    <property type="entry name" value="Tetracyclin repressor-like, C-terminal domain"/>
    <property type="match status" value="1"/>
</dbReference>
<dbReference type="AlphaFoldDB" id="A0A1I1LD61"/>
<name>A0A1I1LD61_9RHOB</name>
<reference evidence="6 7" key="1">
    <citation type="submission" date="2016-10" db="EMBL/GenBank/DDBJ databases">
        <authorList>
            <person name="de Groot N.N."/>
        </authorList>
    </citation>
    <scope>NUCLEOTIDE SEQUENCE [LARGE SCALE GENOMIC DNA]</scope>
    <source>
        <strain evidence="6 7">DSM 29619</strain>
    </source>
</reference>
<dbReference type="STRING" id="517719.SAMN05421762_1891"/>
<evidence type="ECO:0000256" key="3">
    <source>
        <dbReference type="ARBA" id="ARBA00023163"/>
    </source>
</evidence>
<dbReference type="InterPro" id="IPR001647">
    <property type="entry name" value="HTH_TetR"/>
</dbReference>
<keyword evidence="1" id="KW-0805">Transcription regulation</keyword>
<feature type="DNA-binding region" description="H-T-H motif" evidence="4">
    <location>
        <begin position="71"/>
        <end position="90"/>
    </location>
</feature>
<dbReference type="Proteomes" id="UP000231644">
    <property type="component" value="Unassembled WGS sequence"/>
</dbReference>
<dbReference type="SUPFAM" id="SSF46689">
    <property type="entry name" value="Homeodomain-like"/>
    <property type="match status" value="1"/>
</dbReference>
<dbReference type="Gene3D" id="1.10.10.60">
    <property type="entry name" value="Homeodomain-like"/>
    <property type="match status" value="1"/>
</dbReference>
<dbReference type="OrthoDB" id="9779746at2"/>
<evidence type="ECO:0000256" key="1">
    <source>
        <dbReference type="ARBA" id="ARBA00023015"/>
    </source>
</evidence>
<dbReference type="PROSITE" id="PS50977">
    <property type="entry name" value="HTH_TETR_2"/>
    <property type="match status" value="1"/>
</dbReference>
<evidence type="ECO:0000259" key="5">
    <source>
        <dbReference type="PROSITE" id="PS50977"/>
    </source>
</evidence>
<evidence type="ECO:0000313" key="6">
    <source>
        <dbReference type="EMBL" id="SFC70961.1"/>
    </source>
</evidence>
<evidence type="ECO:0000256" key="2">
    <source>
        <dbReference type="ARBA" id="ARBA00023125"/>
    </source>
</evidence>
<dbReference type="EMBL" id="FOLX01000001">
    <property type="protein sequence ID" value="SFC70961.1"/>
    <property type="molecule type" value="Genomic_DNA"/>
</dbReference>
<protein>
    <submittedName>
        <fullName evidence="6">Transcriptional regulator, TetR family</fullName>
    </submittedName>
</protein>
<dbReference type="Pfam" id="PF00440">
    <property type="entry name" value="TetR_N"/>
    <property type="match status" value="1"/>
</dbReference>
<evidence type="ECO:0000256" key="4">
    <source>
        <dbReference type="PROSITE-ProRule" id="PRU00335"/>
    </source>
</evidence>
<keyword evidence="7" id="KW-1185">Reference proteome</keyword>
<dbReference type="GO" id="GO:0003677">
    <property type="term" value="F:DNA binding"/>
    <property type="evidence" value="ECO:0007669"/>
    <property type="project" value="UniProtKB-UniRule"/>
</dbReference>
<evidence type="ECO:0000313" key="7">
    <source>
        <dbReference type="Proteomes" id="UP000231644"/>
    </source>
</evidence>
<gene>
    <name evidence="6" type="ORF">SAMN05421762_1891</name>
</gene>
<dbReference type="Gene3D" id="1.10.357.10">
    <property type="entry name" value="Tetracycline Repressor, domain 2"/>
    <property type="match status" value="1"/>
</dbReference>
<dbReference type="InterPro" id="IPR009057">
    <property type="entry name" value="Homeodomain-like_sf"/>
</dbReference>
<sequence length="238" mass="26176">MTFGLLYDVGSACAIAARERQISSYACQIDLVSEYVFRHILGMPRKPSHTPESLADSALAQFWYGGYEATSMDTLVKKTGVSRHGIYTDYGSKHALYLACFPRYHEHVVAPVLNPVFSSPAGLPAITAYFGRLIEMAEGIGLPGPGCFIANAATETAPHDPEVARKVAEHNTRLENAFTMALQREKTSNLPLAHRKALARLTAIFSAGVWTASRSTENVEVLRQHVAVFLDMLEHRVK</sequence>
<feature type="domain" description="HTH tetR-type" evidence="5">
    <location>
        <begin position="48"/>
        <end position="108"/>
    </location>
</feature>
<dbReference type="PANTHER" id="PTHR47506:SF1">
    <property type="entry name" value="HTH-TYPE TRANSCRIPTIONAL REGULATOR YJDC"/>
    <property type="match status" value="1"/>
</dbReference>
<dbReference type="PANTHER" id="PTHR47506">
    <property type="entry name" value="TRANSCRIPTIONAL REGULATORY PROTEIN"/>
    <property type="match status" value="1"/>
</dbReference>
<dbReference type="InterPro" id="IPR036271">
    <property type="entry name" value="Tet_transcr_reg_TetR-rel_C_sf"/>
</dbReference>